<proteinExistence type="predicted"/>
<name>A0AC35GVA7_9BILA</name>
<accession>A0AC35GVA7</accession>
<protein>
    <submittedName>
        <fullName evidence="2">Uncharacterized protein</fullName>
    </submittedName>
</protein>
<evidence type="ECO:0000313" key="2">
    <source>
        <dbReference type="WBParaSite" id="PS1159_v2.g8975.t1"/>
    </source>
</evidence>
<evidence type="ECO:0000313" key="1">
    <source>
        <dbReference type="Proteomes" id="UP000887580"/>
    </source>
</evidence>
<organism evidence="1 2">
    <name type="scientific">Panagrolaimus sp. PS1159</name>
    <dbReference type="NCBI Taxonomy" id="55785"/>
    <lineage>
        <taxon>Eukaryota</taxon>
        <taxon>Metazoa</taxon>
        <taxon>Ecdysozoa</taxon>
        <taxon>Nematoda</taxon>
        <taxon>Chromadorea</taxon>
        <taxon>Rhabditida</taxon>
        <taxon>Tylenchina</taxon>
        <taxon>Panagrolaimomorpha</taxon>
        <taxon>Panagrolaimoidea</taxon>
        <taxon>Panagrolaimidae</taxon>
        <taxon>Panagrolaimus</taxon>
    </lineage>
</organism>
<dbReference type="Proteomes" id="UP000887580">
    <property type="component" value="Unplaced"/>
</dbReference>
<dbReference type="WBParaSite" id="PS1159_v2.g8975.t1">
    <property type="protein sequence ID" value="PS1159_v2.g8975.t1"/>
    <property type="gene ID" value="PS1159_v2.g8975"/>
</dbReference>
<sequence>MWPQEEYIHNGNDLFEFLIPIQPPRRRLSTKLLLIVSAIPIALCLAFYYEFCPGSNLKVSVPFAFYVSTIVFIFGL</sequence>
<reference evidence="2" key="1">
    <citation type="submission" date="2022-11" db="UniProtKB">
        <authorList>
            <consortium name="WormBaseParasite"/>
        </authorList>
    </citation>
    <scope>IDENTIFICATION</scope>
</reference>